<proteinExistence type="predicted"/>
<sequence>MAQTLKRSWWQRFWRGMAPGILMSCCFVLLGLAALGVSFYPIVQHLRAQHWQPVPGVLQALDYIKAEGRTGRADLYRLEGSYRYRWQGRDYGGSRISFSLVSDNLDDGFRERIAARLGPAGSPITVLVNPARPTESVVVADIRWLEFGLTLLGSAMFGLPGAVLLRAMLHKGPAWVLPPGQVSWPLVLGLLATAPLWLLLAWLLWRDDHPVWALLCTLPVMLALNGLRVGMRR</sequence>
<organism evidence="3 4">
    <name type="scientific">Chitinimonas viridis</name>
    <dbReference type="NCBI Taxonomy" id="664880"/>
    <lineage>
        <taxon>Bacteria</taxon>
        <taxon>Pseudomonadati</taxon>
        <taxon>Pseudomonadota</taxon>
        <taxon>Betaproteobacteria</taxon>
        <taxon>Neisseriales</taxon>
        <taxon>Chitinibacteraceae</taxon>
        <taxon>Chitinimonas</taxon>
    </lineage>
</organism>
<keyword evidence="1" id="KW-0812">Transmembrane</keyword>
<evidence type="ECO:0000256" key="1">
    <source>
        <dbReference type="SAM" id="Phobius"/>
    </source>
</evidence>
<evidence type="ECO:0000313" key="4">
    <source>
        <dbReference type="Proteomes" id="UP001180081"/>
    </source>
</evidence>
<name>A0ABT8B1J5_9NEIS</name>
<evidence type="ECO:0000313" key="3">
    <source>
        <dbReference type="EMBL" id="MDN3575585.1"/>
    </source>
</evidence>
<keyword evidence="1" id="KW-0472">Membrane</keyword>
<feature type="transmembrane region" description="Helical" evidence="1">
    <location>
        <begin position="186"/>
        <end position="205"/>
    </location>
</feature>
<dbReference type="RefSeq" id="WP_290331233.1">
    <property type="nucleotide sequence ID" value="NZ_JAUFPU010000002.1"/>
</dbReference>
<dbReference type="InterPro" id="IPR021994">
    <property type="entry name" value="DUF3592"/>
</dbReference>
<reference evidence="3" key="1">
    <citation type="journal article" date="2014" name="Int. J. Syst. Evol. Microbiol.">
        <title>Complete genome of a new Firmicutes species belonging to the dominant human colonic microbiota ('Ruminococcus bicirculans') reveals two chromosomes and a selective capacity to utilize plant glucans.</title>
        <authorList>
            <consortium name="NISC Comparative Sequencing Program"/>
            <person name="Wegmann U."/>
            <person name="Louis P."/>
            <person name="Goesmann A."/>
            <person name="Henrissat B."/>
            <person name="Duncan S.H."/>
            <person name="Flint H.J."/>
        </authorList>
    </citation>
    <scope>NUCLEOTIDE SEQUENCE</scope>
    <source>
        <strain evidence="3">CECT 7703</strain>
    </source>
</reference>
<feature type="transmembrane region" description="Helical" evidence="1">
    <location>
        <begin position="21"/>
        <end position="43"/>
    </location>
</feature>
<evidence type="ECO:0000259" key="2">
    <source>
        <dbReference type="Pfam" id="PF12158"/>
    </source>
</evidence>
<comment type="caution">
    <text evidence="3">The sequence shown here is derived from an EMBL/GenBank/DDBJ whole genome shotgun (WGS) entry which is preliminary data.</text>
</comment>
<accession>A0ABT8B1J5</accession>
<dbReference type="Proteomes" id="UP001180081">
    <property type="component" value="Unassembled WGS sequence"/>
</dbReference>
<dbReference type="Pfam" id="PF12158">
    <property type="entry name" value="DUF3592"/>
    <property type="match status" value="1"/>
</dbReference>
<feature type="transmembrane region" description="Helical" evidence="1">
    <location>
        <begin position="211"/>
        <end position="231"/>
    </location>
</feature>
<protein>
    <submittedName>
        <fullName evidence="3">DUF3592 domain-containing protein</fullName>
    </submittedName>
</protein>
<dbReference type="EMBL" id="JAUFPU010000002">
    <property type="protein sequence ID" value="MDN3575585.1"/>
    <property type="molecule type" value="Genomic_DNA"/>
</dbReference>
<gene>
    <name evidence="3" type="ORF">QWZ03_02210</name>
</gene>
<feature type="transmembrane region" description="Helical" evidence="1">
    <location>
        <begin position="144"/>
        <end position="165"/>
    </location>
</feature>
<keyword evidence="1" id="KW-1133">Transmembrane helix</keyword>
<keyword evidence="4" id="KW-1185">Reference proteome</keyword>
<feature type="domain" description="DUF3592" evidence="2">
    <location>
        <begin position="68"/>
        <end position="142"/>
    </location>
</feature>
<reference evidence="3" key="2">
    <citation type="submission" date="2023-06" db="EMBL/GenBank/DDBJ databases">
        <authorList>
            <person name="Lucena T."/>
            <person name="Sun Q."/>
        </authorList>
    </citation>
    <scope>NUCLEOTIDE SEQUENCE</scope>
    <source>
        <strain evidence="3">CECT 7703</strain>
    </source>
</reference>